<dbReference type="Gene3D" id="2.60.120.10">
    <property type="entry name" value="Jelly Rolls"/>
    <property type="match status" value="1"/>
</dbReference>
<organism evidence="2 3">
    <name type="scientific">Dactylosporangium fulvum</name>
    <dbReference type="NCBI Taxonomy" id="53359"/>
    <lineage>
        <taxon>Bacteria</taxon>
        <taxon>Bacillati</taxon>
        <taxon>Actinomycetota</taxon>
        <taxon>Actinomycetes</taxon>
        <taxon>Micromonosporales</taxon>
        <taxon>Micromonosporaceae</taxon>
        <taxon>Dactylosporangium</taxon>
    </lineage>
</organism>
<dbReference type="SUPFAM" id="SSF51182">
    <property type="entry name" value="RmlC-like cupins"/>
    <property type="match status" value="1"/>
</dbReference>
<evidence type="ECO:0000259" key="1">
    <source>
        <dbReference type="Pfam" id="PF07883"/>
    </source>
</evidence>
<name>A0ABY5VSN4_9ACTN</name>
<dbReference type="InterPro" id="IPR014710">
    <property type="entry name" value="RmlC-like_jellyroll"/>
</dbReference>
<proteinExistence type="predicted"/>
<feature type="domain" description="Cupin type-2" evidence="1">
    <location>
        <begin position="55"/>
        <end position="108"/>
    </location>
</feature>
<dbReference type="InterPro" id="IPR011051">
    <property type="entry name" value="RmlC_Cupin_sf"/>
</dbReference>
<dbReference type="InterPro" id="IPR013096">
    <property type="entry name" value="Cupin_2"/>
</dbReference>
<reference evidence="2" key="2">
    <citation type="submission" date="2022-09" db="EMBL/GenBank/DDBJ databases">
        <title>Biosynthetic gene clusters of Dactylosporangioum fulvum.</title>
        <authorList>
            <person name="Caradec T."/>
        </authorList>
    </citation>
    <scope>NUCLEOTIDE SEQUENCE</scope>
    <source>
        <strain evidence="2">NRRL B-16292</strain>
    </source>
</reference>
<accession>A0ABY5VSN4</accession>
<dbReference type="Pfam" id="PF07883">
    <property type="entry name" value="Cupin_2"/>
    <property type="match status" value="1"/>
</dbReference>
<dbReference type="CDD" id="cd02231">
    <property type="entry name" value="cupin_BLL6423-like"/>
    <property type="match status" value="1"/>
</dbReference>
<dbReference type="Proteomes" id="UP001059617">
    <property type="component" value="Chromosome"/>
</dbReference>
<dbReference type="PANTHER" id="PTHR36156">
    <property type="entry name" value="SLR2101 PROTEIN"/>
    <property type="match status" value="1"/>
</dbReference>
<gene>
    <name evidence="2" type="ORF">Dfulv_34320</name>
</gene>
<keyword evidence="3" id="KW-1185">Reference proteome</keyword>
<reference evidence="2" key="1">
    <citation type="submission" date="2021-04" db="EMBL/GenBank/DDBJ databases">
        <authorList>
            <person name="Hartkoorn R.C."/>
            <person name="Beaudoing E."/>
            <person name="Hot D."/>
        </authorList>
    </citation>
    <scope>NUCLEOTIDE SEQUENCE</scope>
    <source>
        <strain evidence="2">NRRL B-16292</strain>
    </source>
</reference>
<dbReference type="PANTHER" id="PTHR36156:SF2">
    <property type="entry name" value="CUPIN TYPE-2 DOMAIN-CONTAINING PROTEIN"/>
    <property type="match status" value="1"/>
</dbReference>
<evidence type="ECO:0000313" key="3">
    <source>
        <dbReference type="Proteomes" id="UP001059617"/>
    </source>
</evidence>
<dbReference type="EMBL" id="CP073720">
    <property type="protein sequence ID" value="UWP80210.1"/>
    <property type="molecule type" value="Genomic_DNA"/>
</dbReference>
<protein>
    <submittedName>
        <fullName evidence="2">Cupin domain-containing protein</fullName>
    </submittedName>
</protein>
<dbReference type="RefSeq" id="WP_259857968.1">
    <property type="nucleotide sequence ID" value="NZ_CP073720.1"/>
</dbReference>
<sequence length="116" mass="12859">MSLEPPRGGITWKVIVLPPESALKDMDWPAFQAEMRERAPLMSGTGQHDRNRPGFHRTDTIDFVVIVSGELVLELEDGEVRVGPGDCVVQRGTWHAWHNRGSVPCVMSAVLLSTPE</sequence>
<evidence type="ECO:0000313" key="2">
    <source>
        <dbReference type="EMBL" id="UWP80210.1"/>
    </source>
</evidence>
<dbReference type="InterPro" id="IPR047142">
    <property type="entry name" value="OryJ/VirC-like"/>
</dbReference>